<dbReference type="VEuPathDB" id="FungiDB:RhiirFUN_002898"/>
<gene>
    <name evidence="1" type="ORF">RhiirA1_542258</name>
</gene>
<comment type="caution">
    <text evidence="1">The sequence shown here is derived from an EMBL/GenBank/DDBJ whole genome shotgun (WGS) entry which is preliminary data.</text>
</comment>
<dbReference type="VEuPathDB" id="FungiDB:FUN_009277"/>
<evidence type="ECO:0000313" key="1">
    <source>
        <dbReference type="EMBL" id="PKC56052.1"/>
    </source>
</evidence>
<accession>A0A2N0QYA5</accession>
<organism evidence="1 2">
    <name type="scientific">Rhizophagus irregularis</name>
    <dbReference type="NCBI Taxonomy" id="588596"/>
    <lineage>
        <taxon>Eukaryota</taxon>
        <taxon>Fungi</taxon>
        <taxon>Fungi incertae sedis</taxon>
        <taxon>Mucoromycota</taxon>
        <taxon>Glomeromycotina</taxon>
        <taxon>Glomeromycetes</taxon>
        <taxon>Glomerales</taxon>
        <taxon>Glomeraceae</taxon>
        <taxon>Rhizophagus</taxon>
    </lineage>
</organism>
<reference evidence="1 2" key="1">
    <citation type="submission" date="2017-10" db="EMBL/GenBank/DDBJ databases">
        <title>Extensive intraspecific genome diversity in a model arbuscular mycorrhizal fungus.</title>
        <authorList>
            <person name="Chen E.C.H."/>
            <person name="Morin E."/>
            <person name="Baudet D."/>
            <person name="Noel J."/>
            <person name="Ndikumana S."/>
            <person name="Charron P."/>
            <person name="St-Onge C."/>
            <person name="Giorgi J."/>
            <person name="Grigoriev I.V."/>
            <person name="Roux C."/>
            <person name="Martin F.M."/>
            <person name="Corradi N."/>
        </authorList>
    </citation>
    <scope>NUCLEOTIDE SEQUENCE [LARGE SCALE GENOMIC DNA]</scope>
    <source>
        <strain evidence="1 2">A1</strain>
    </source>
</reference>
<reference evidence="1 2" key="2">
    <citation type="submission" date="2017-10" db="EMBL/GenBank/DDBJ databases">
        <title>Genome analyses suggest a sexual origin of heterokaryosis in a supposedly ancient asexual fungus.</title>
        <authorList>
            <person name="Corradi N."/>
            <person name="Sedzielewska K."/>
            <person name="Noel J."/>
            <person name="Charron P."/>
            <person name="Farinelli L."/>
            <person name="Marton T."/>
            <person name="Kruger M."/>
            <person name="Pelin A."/>
            <person name="Brachmann A."/>
            <person name="Corradi N."/>
        </authorList>
    </citation>
    <scope>NUCLEOTIDE SEQUENCE [LARGE SCALE GENOMIC DNA]</scope>
    <source>
        <strain evidence="1 2">A1</strain>
    </source>
</reference>
<dbReference type="EMBL" id="LLXH01002303">
    <property type="protein sequence ID" value="PKC56052.1"/>
    <property type="molecule type" value="Genomic_DNA"/>
</dbReference>
<proteinExistence type="predicted"/>
<name>A0A2N0QYA5_9GLOM</name>
<sequence>MIPKDTYNINLFDYKVRRRFNVSSIPQYNYGYNQAMALYRKYHPPTTIIQDIPITENSFYEISKKDRNILTNNKDLFFRRTLPPDTDSNTTMSDISYTSATKWELSVEAPT</sequence>
<protein>
    <submittedName>
        <fullName evidence="1">Uncharacterized protein</fullName>
    </submittedName>
</protein>
<dbReference type="AlphaFoldDB" id="A0A2N0QYA5"/>
<dbReference type="VEuPathDB" id="FungiDB:RhiirA1_542258"/>
<evidence type="ECO:0000313" key="2">
    <source>
        <dbReference type="Proteomes" id="UP000232688"/>
    </source>
</evidence>
<dbReference type="Proteomes" id="UP000232688">
    <property type="component" value="Unassembled WGS sequence"/>
</dbReference>